<organism evidence="1">
    <name type="scientific">Ignisphaera aggregans</name>
    <dbReference type="NCBI Taxonomy" id="334771"/>
    <lineage>
        <taxon>Archaea</taxon>
        <taxon>Thermoproteota</taxon>
        <taxon>Thermoprotei</taxon>
        <taxon>Desulfurococcales</taxon>
        <taxon>Desulfurococcaceae</taxon>
        <taxon>Ignisphaera</taxon>
    </lineage>
</organism>
<evidence type="ECO:0000313" key="1">
    <source>
        <dbReference type="EMBL" id="HGI87870.1"/>
    </source>
</evidence>
<comment type="caution">
    <text evidence="1">The sequence shown here is derived from an EMBL/GenBank/DDBJ whole genome shotgun (WGS) entry which is preliminary data.</text>
</comment>
<accession>A0A7C4FHS1</accession>
<gene>
    <name evidence="1" type="ORF">ENV14_05745</name>
</gene>
<proteinExistence type="predicted"/>
<dbReference type="AlphaFoldDB" id="A0A7C4FHS1"/>
<dbReference type="EMBL" id="DTFF01000048">
    <property type="protein sequence ID" value="HGI87870.1"/>
    <property type="molecule type" value="Genomic_DNA"/>
</dbReference>
<protein>
    <submittedName>
        <fullName evidence="1">Uncharacterized protein</fullName>
    </submittedName>
</protein>
<reference evidence="1" key="1">
    <citation type="journal article" date="2020" name="mSystems">
        <title>Genome- and Community-Level Interaction Insights into Carbon Utilization and Element Cycling Functions of Hydrothermarchaeota in Hydrothermal Sediment.</title>
        <authorList>
            <person name="Zhou Z."/>
            <person name="Liu Y."/>
            <person name="Xu W."/>
            <person name="Pan J."/>
            <person name="Luo Z.H."/>
            <person name="Li M."/>
        </authorList>
    </citation>
    <scope>NUCLEOTIDE SEQUENCE [LARGE SCALE GENOMIC DNA]</scope>
    <source>
        <strain evidence="1">SpSt-732</strain>
    </source>
</reference>
<sequence length="90" mass="10583">MCILLVITISQKLIILAESRTERLQDLYYSSLLDWYRFIRSDIILSSLTSIISSGDLKQYGTSQILTLRSVRESINYFKDLKYSFHRVIE</sequence>
<name>A0A7C4FHS1_9CREN</name>